<dbReference type="OrthoDB" id="9776021at2"/>
<evidence type="ECO:0000313" key="3">
    <source>
        <dbReference type="EMBL" id="TFD58938.1"/>
    </source>
</evidence>
<dbReference type="Pfam" id="PF04851">
    <property type="entry name" value="ResIII"/>
    <property type="match status" value="1"/>
</dbReference>
<keyword evidence="3" id="KW-0347">Helicase</keyword>
<dbReference type="InterPro" id="IPR036890">
    <property type="entry name" value="HATPase_C_sf"/>
</dbReference>
<dbReference type="PANTHER" id="PTHR47396:SF1">
    <property type="entry name" value="ATP-DEPENDENT HELICASE IRC3-RELATED"/>
    <property type="match status" value="1"/>
</dbReference>
<dbReference type="PROSITE" id="PS51194">
    <property type="entry name" value="HELICASE_CTER"/>
    <property type="match status" value="1"/>
</dbReference>
<dbReference type="GO" id="GO:0004386">
    <property type="term" value="F:helicase activity"/>
    <property type="evidence" value="ECO:0007669"/>
    <property type="project" value="UniProtKB-KW"/>
</dbReference>
<name>A0A4R9AEA1_9MICO</name>
<gene>
    <name evidence="3" type="ORF">E3T39_11275</name>
</gene>
<dbReference type="GO" id="GO:0016787">
    <property type="term" value="F:hydrolase activity"/>
    <property type="evidence" value="ECO:0007669"/>
    <property type="project" value="InterPro"/>
</dbReference>
<proteinExistence type="predicted"/>
<organism evidence="3 4">
    <name type="scientific">Cryobacterium suzukii</name>
    <dbReference type="NCBI Taxonomy" id="1259198"/>
    <lineage>
        <taxon>Bacteria</taxon>
        <taxon>Bacillati</taxon>
        <taxon>Actinomycetota</taxon>
        <taxon>Actinomycetes</taxon>
        <taxon>Micrococcales</taxon>
        <taxon>Microbacteriaceae</taxon>
        <taxon>Cryobacterium</taxon>
    </lineage>
</organism>
<dbReference type="PROSITE" id="PS51192">
    <property type="entry name" value="HELICASE_ATP_BIND_1"/>
    <property type="match status" value="1"/>
</dbReference>
<keyword evidence="3" id="KW-0378">Hydrolase</keyword>
<dbReference type="SUPFAM" id="SSF55874">
    <property type="entry name" value="ATPase domain of HSP90 chaperone/DNA topoisomerase II/histidine kinase"/>
    <property type="match status" value="1"/>
</dbReference>
<comment type="caution">
    <text evidence="3">The sequence shown here is derived from an EMBL/GenBank/DDBJ whole genome shotgun (WGS) entry which is preliminary data.</text>
</comment>
<dbReference type="SUPFAM" id="SSF52540">
    <property type="entry name" value="P-loop containing nucleoside triphosphate hydrolases"/>
    <property type="match status" value="1"/>
</dbReference>
<evidence type="ECO:0000259" key="1">
    <source>
        <dbReference type="PROSITE" id="PS51192"/>
    </source>
</evidence>
<dbReference type="GO" id="GO:0005829">
    <property type="term" value="C:cytosol"/>
    <property type="evidence" value="ECO:0007669"/>
    <property type="project" value="TreeGrafter"/>
</dbReference>
<dbReference type="Pfam" id="PF00271">
    <property type="entry name" value="Helicase_C"/>
    <property type="match status" value="1"/>
</dbReference>
<dbReference type="PANTHER" id="PTHR47396">
    <property type="entry name" value="TYPE I RESTRICTION ENZYME ECOKI R PROTEIN"/>
    <property type="match status" value="1"/>
</dbReference>
<dbReference type="InterPro" id="IPR001650">
    <property type="entry name" value="Helicase_C-like"/>
</dbReference>
<accession>A0A4R9AEA1</accession>
<dbReference type="InterPro" id="IPR006935">
    <property type="entry name" value="Helicase/UvrB_N"/>
</dbReference>
<dbReference type="SMART" id="SM00490">
    <property type="entry name" value="HELICc"/>
    <property type="match status" value="1"/>
</dbReference>
<dbReference type="InterPro" id="IPR027417">
    <property type="entry name" value="P-loop_NTPase"/>
</dbReference>
<feature type="domain" description="Helicase ATP-binding" evidence="1">
    <location>
        <begin position="1176"/>
        <end position="1351"/>
    </location>
</feature>
<keyword evidence="3" id="KW-0547">Nucleotide-binding</keyword>
<dbReference type="GO" id="GO:0003677">
    <property type="term" value="F:DNA binding"/>
    <property type="evidence" value="ECO:0007669"/>
    <property type="project" value="InterPro"/>
</dbReference>
<dbReference type="EMBL" id="SOHJ01000011">
    <property type="protein sequence ID" value="TFD58938.1"/>
    <property type="molecule type" value="Genomic_DNA"/>
</dbReference>
<dbReference type="Gene3D" id="3.40.50.300">
    <property type="entry name" value="P-loop containing nucleotide triphosphate hydrolases"/>
    <property type="match status" value="2"/>
</dbReference>
<reference evidence="3 4" key="1">
    <citation type="submission" date="2019-03" db="EMBL/GenBank/DDBJ databases">
        <title>Genomics of glacier-inhabiting Cryobacterium strains.</title>
        <authorList>
            <person name="Liu Q."/>
            <person name="Xin Y.-H."/>
        </authorList>
    </citation>
    <scope>NUCLEOTIDE SEQUENCE [LARGE SCALE GENOMIC DNA]</scope>
    <source>
        <strain evidence="3 4">Sr39</strain>
    </source>
</reference>
<dbReference type="GO" id="GO:0005524">
    <property type="term" value="F:ATP binding"/>
    <property type="evidence" value="ECO:0007669"/>
    <property type="project" value="InterPro"/>
</dbReference>
<dbReference type="Gene3D" id="3.30.565.10">
    <property type="entry name" value="Histidine kinase-like ATPase, C-terminal domain"/>
    <property type="match status" value="1"/>
</dbReference>
<dbReference type="NCBIfam" id="NF047352">
    <property type="entry name" value="P_loop_sacsin"/>
    <property type="match status" value="1"/>
</dbReference>
<dbReference type="Proteomes" id="UP000298170">
    <property type="component" value="Unassembled WGS sequence"/>
</dbReference>
<feature type="domain" description="Helicase C-terminal" evidence="2">
    <location>
        <begin position="1415"/>
        <end position="1556"/>
    </location>
</feature>
<evidence type="ECO:0000259" key="2">
    <source>
        <dbReference type="PROSITE" id="PS51194"/>
    </source>
</evidence>
<evidence type="ECO:0000313" key="4">
    <source>
        <dbReference type="Proteomes" id="UP000298170"/>
    </source>
</evidence>
<dbReference type="InterPro" id="IPR014001">
    <property type="entry name" value="Helicase_ATP-bd"/>
</dbReference>
<keyword evidence="4" id="KW-1185">Reference proteome</keyword>
<keyword evidence="3" id="KW-0067">ATP-binding</keyword>
<dbReference type="InterPro" id="IPR050742">
    <property type="entry name" value="Helicase_Restrict-Modif_Enz"/>
</dbReference>
<dbReference type="SMART" id="SM00487">
    <property type="entry name" value="DEXDc"/>
    <property type="match status" value="1"/>
</dbReference>
<sequence>MGEQMSWPSGDIDLIKYVEEQQATALRTYEVNPDLLEEHVGQEDSFRVGGYGQRQVSELLQNAVDALTMSGGQGTVEFRIADGALYCANEGESFAREGLRAICYAFLSSKRGEDIIGRFGLGFKSVLGISDHPQIFSRSVSFEFNAPGAAELFAGIPSATGKLPLLRVPSVMDVATEVANDPNLAELMTWASTVVKLPLVRDGARIREELTAFKTQSLLFMKSVNEVKISLQPKAGAAPVIQTHKREGDLAEGKVLLKSPDGAETTWLFAEREYEPSEKVLQTLTATTSRKKMTVSYAVPLGASTAALGQLWAWFPLQDQTTARGIFNAPWQVNDDRTTLIPTSALNGEMLDVCAELFLDVVVRASTPEDPAAHLEFFPARGREIRSAADRVLSLRIPELARRRPIIPDSNGVLQGRGYFKGIPDLKPLPVPVDLMQAWQDVVGRETMPHASCFSTARDRYTRLRAILREDDDDRSIYESSVVTWLQELAHIRTPQSVLTALKAYAALKDKGFGGITGSSIVPVVGGTWAAVSAHESVLIARPGQPIPSGVALVDDGFTADPEIVTLLHSLQFRDVSMDQTSIAIAALASESWRGDEWTRLWNALRASSAAVAVESLTKIRSRGLDVMVQTRSGLWRAAATVIEDDSFADGLRDRHAEDLVHGSRTDLLRAAGCFSSPQPDFPQSKERIFLEYRNAADALLRKRIREAGHTHGAIGIPDFVGTGPLDLFLELANDPAARMEWTRRVLRTMPSKMTVVSVPLTSSRNNADVEIASPDWWAVLQHGLVQTSLGVRRTGEAVSSALRDFSLYLPIVDAEISMSLDPPRSLESLPEHLLRDFMGRDGYHVEDASKLTQLLVAASAHESLATTANIPAVLHGAVVIRPRTDVVVASTPDDIAVLEELGIAYLDGTVKNSARLIEKWGLRPGEEALSRTLEISEQGTEGPLTDRYPSLAGRLRVSIGRVRLRSSASILRRSSTSTGMFEERLMSAHVSDTIVVDDTLEDVEILGEVSKQLGLGLTRQDIYDILRDDETMRHNDLVQRSRIAGSDPERLLILAGVKVLQEALPKRLLDTIESKKGRQSELEVAQLYWQVRGLDSLWTIREELRAIGLVVPRDWAGSALAEAFVVGLGFATGYAGQKNVPRPSLLQVQGLVDLKPLHKFQEILAGRIRDLATAPAKGGQAQRGLLFLPTGAGKTRVTVEAIIRMLRDDELSGPILWIAQSEELCEQAVQAWAEVWRAIGDERVIDICRFWGGHELDESNEELQIVIATDAQLSTRIASPNARSYNWLAEASLVVIDEAHTAMSKTYTGILRWLGLTSARTDRPLLGLTATPYRGRNAENNRLFVDRFGGNKLEALDPDDPIGQLREEKVLSEVDHYVLDGMRVAAMGSDLVTFDQMKEVTKSMLDRIGQDLDRMQTVVNDILEQDPSWPILVFAASVSSAHTIAALLRLEGKTAAAVDGTMRPQERRRIIDQFKSGEIRIIVNCDLLTQGFDAPQVRALYIARPTFSPNRYHQMIGRGLRGPKNGGTERCLIVNVADTFDEFGEELAFTEFDYLWAPEKVAR</sequence>
<protein>
    <submittedName>
        <fullName evidence="3">DEAD/DEAH box helicase</fullName>
    </submittedName>
</protein>